<evidence type="ECO:0000313" key="3">
    <source>
        <dbReference type="EMBL" id="CAL1134513.1"/>
    </source>
</evidence>
<dbReference type="Pfam" id="PF13424">
    <property type="entry name" value="TPR_12"/>
    <property type="match status" value="1"/>
</dbReference>
<evidence type="ECO:0000313" key="4">
    <source>
        <dbReference type="EMBL" id="CAL4768450.1"/>
    </source>
</evidence>
<keyword evidence="4" id="KW-0489">Methyltransferase</keyword>
<dbReference type="OrthoDB" id="626167at2759"/>
<evidence type="ECO:0000256" key="1">
    <source>
        <dbReference type="SAM" id="MobiDB-lite"/>
    </source>
</evidence>
<comment type="caution">
    <text evidence="2">The sequence shown here is derived from an EMBL/GenBank/DDBJ whole genome shotgun (WGS) entry which is preliminary data.</text>
</comment>
<dbReference type="AlphaFoldDB" id="A0A9P1FM36"/>
<feature type="compositionally biased region" description="Basic residues" evidence="1">
    <location>
        <begin position="878"/>
        <end position="890"/>
    </location>
</feature>
<dbReference type="SMART" id="SM00028">
    <property type="entry name" value="TPR"/>
    <property type="match status" value="3"/>
</dbReference>
<reference evidence="3" key="2">
    <citation type="submission" date="2024-04" db="EMBL/GenBank/DDBJ databases">
        <authorList>
            <person name="Chen Y."/>
            <person name="Shah S."/>
            <person name="Dougan E. K."/>
            <person name="Thang M."/>
            <person name="Chan C."/>
        </authorList>
    </citation>
    <scope>NUCLEOTIDE SEQUENCE [LARGE SCALE GENOMIC DNA]</scope>
</reference>
<feature type="compositionally biased region" description="Basic and acidic residues" evidence="1">
    <location>
        <begin position="616"/>
        <end position="626"/>
    </location>
</feature>
<dbReference type="InterPro" id="IPR011990">
    <property type="entry name" value="TPR-like_helical_dom_sf"/>
</dbReference>
<gene>
    <name evidence="2" type="ORF">C1SCF055_LOCUS8958</name>
</gene>
<dbReference type="GO" id="GO:0032259">
    <property type="term" value="P:methylation"/>
    <property type="evidence" value="ECO:0007669"/>
    <property type="project" value="UniProtKB-KW"/>
</dbReference>
<dbReference type="SUPFAM" id="SSF48452">
    <property type="entry name" value="TPR-like"/>
    <property type="match status" value="1"/>
</dbReference>
<reference evidence="2" key="1">
    <citation type="submission" date="2022-10" db="EMBL/GenBank/DDBJ databases">
        <authorList>
            <person name="Chen Y."/>
            <person name="Dougan E. K."/>
            <person name="Chan C."/>
            <person name="Rhodes N."/>
            <person name="Thang M."/>
        </authorList>
    </citation>
    <scope>NUCLEOTIDE SEQUENCE</scope>
</reference>
<keyword evidence="4" id="KW-0808">Transferase</keyword>
<dbReference type="Proteomes" id="UP001152797">
    <property type="component" value="Unassembled WGS sequence"/>
</dbReference>
<keyword evidence="5" id="KW-1185">Reference proteome</keyword>
<dbReference type="EMBL" id="CAMXCT030000613">
    <property type="protein sequence ID" value="CAL4768450.1"/>
    <property type="molecule type" value="Genomic_DNA"/>
</dbReference>
<evidence type="ECO:0000313" key="5">
    <source>
        <dbReference type="Proteomes" id="UP001152797"/>
    </source>
</evidence>
<feature type="compositionally biased region" description="Basic residues" evidence="1">
    <location>
        <begin position="419"/>
        <end position="429"/>
    </location>
</feature>
<protein>
    <submittedName>
        <fullName evidence="4">Methyltransferase domain-containing protein</fullName>
    </submittedName>
</protein>
<sequence length="906" mass="101143">MDQKRDTYTAFSPRAPAAALDTGIAVSALYNECSTGDGVSLSSFCHLVAHQRLLSWDFDHLSSLKTFRLQTAEETLDAQLDSKQLRQALQALAVEFYGAPYGLKASSGLDHQTSNLSASGERRNSSRPSFAMEALYKIQALQDLLRDVSIRNADVSFQLNGVSTKRTAFFDEQVISAAYEYESIMRKLFLQYETEVEGQALPRVEDRLQRSISARSLYRLARSLRLVPDCMASGDFHELVHELYICGPKAPEKRYLKELTMLQSDEEPDVTWVQPAVGTMPGEPRFSFPDVMELFTLAALHTSPQVYNELSQDRVERVHEIFKDLLRLPTGEVEVNAEEFLQVVSGYLDAAKDKEPSNLVEIWAALDSELPKLAPKKDPYIPQPPAQVLEKLPPQPLTSEQRTDENQRKNPYGRGAAGGKKKGKKKAKGVKQPKWREYFYGNVPVHWNQVQWLGKRPELARPEVPPMWQTDSKVAMLKNLDDHIGRHRDESQAANMPASGWVLRLQLIDEPLKAPSCPQSEEVSTLMETALISRRLKQYDAAMMLLIRARKLWATIEARGSIGSEWQEVQLLIPAPSPWAQSSRATFPHLAARREAELRKKNTALEADQVPQTAPKCRDPYVKSKTDMFLPGGHSNAQLAKHHTEGELLERRVLNKSPEASEGGKTPQSARGRTSASRTPSHNAGSANRRYNPKNDFHSALGDGDEDLDLLPPQATVFFFCELASLHSALQEDELSGLLLWRALGSCKRLSPYDANAAMVWSGLGRVAFYSGSFEAAARLYMRARSIREKALGGDTIDTATAYNNLACCLAALDRPVEAAAFTELSVEILKELAGEDHPRTHTAMRNLGKVRTAPKKVAMEAPYLYSLPLRDFTRALRSGRRKKKKKGRSKSGSSSRSSKSAKSRK</sequence>
<dbReference type="EMBL" id="CAMXCT020000613">
    <property type="protein sequence ID" value="CAL1134513.1"/>
    <property type="molecule type" value="Genomic_DNA"/>
</dbReference>
<organism evidence="2">
    <name type="scientific">Cladocopium goreaui</name>
    <dbReference type="NCBI Taxonomy" id="2562237"/>
    <lineage>
        <taxon>Eukaryota</taxon>
        <taxon>Sar</taxon>
        <taxon>Alveolata</taxon>
        <taxon>Dinophyceae</taxon>
        <taxon>Suessiales</taxon>
        <taxon>Symbiodiniaceae</taxon>
        <taxon>Cladocopium</taxon>
    </lineage>
</organism>
<name>A0A9P1FM36_9DINO</name>
<feature type="compositionally biased region" description="Polar residues" evidence="1">
    <location>
        <begin position="666"/>
        <end position="686"/>
    </location>
</feature>
<feature type="region of interest" description="Disordered" evidence="1">
    <location>
        <begin position="375"/>
        <end position="429"/>
    </location>
</feature>
<dbReference type="Gene3D" id="1.25.40.10">
    <property type="entry name" value="Tetratricopeptide repeat domain"/>
    <property type="match status" value="1"/>
</dbReference>
<proteinExistence type="predicted"/>
<accession>A0A9P1FM36</accession>
<dbReference type="GO" id="GO:0008168">
    <property type="term" value="F:methyltransferase activity"/>
    <property type="evidence" value="ECO:0007669"/>
    <property type="project" value="UniProtKB-KW"/>
</dbReference>
<evidence type="ECO:0000313" key="2">
    <source>
        <dbReference type="EMBL" id="CAI3981138.1"/>
    </source>
</evidence>
<dbReference type="InterPro" id="IPR019734">
    <property type="entry name" value="TPR_rpt"/>
</dbReference>
<feature type="region of interest" description="Disordered" evidence="1">
    <location>
        <begin position="601"/>
        <end position="636"/>
    </location>
</feature>
<dbReference type="EMBL" id="CAMXCT010000613">
    <property type="protein sequence ID" value="CAI3981138.1"/>
    <property type="molecule type" value="Genomic_DNA"/>
</dbReference>
<feature type="region of interest" description="Disordered" evidence="1">
    <location>
        <begin position="877"/>
        <end position="906"/>
    </location>
</feature>
<feature type="region of interest" description="Disordered" evidence="1">
    <location>
        <begin position="652"/>
        <end position="699"/>
    </location>
</feature>